<accession>A0A975GM59</accession>
<dbReference type="Proteomes" id="UP000663722">
    <property type="component" value="Chromosome"/>
</dbReference>
<protein>
    <submittedName>
        <fullName evidence="1">Uncharacterized protein</fullName>
    </submittedName>
</protein>
<dbReference type="EMBL" id="CP061800">
    <property type="protein sequence ID" value="QTA85498.1"/>
    <property type="molecule type" value="Genomic_DNA"/>
</dbReference>
<name>A0A975GM59_9BACT</name>
<reference evidence="1" key="1">
    <citation type="journal article" date="2021" name="Microb. Physiol.">
        <title>Proteogenomic Insights into the Physiology of Marine, Sulfate-Reducing, Filamentous Desulfonema limicola and Desulfonema magnum.</title>
        <authorList>
            <person name="Schnaars V."/>
            <person name="Wohlbrand L."/>
            <person name="Scheve S."/>
            <person name="Hinrichs C."/>
            <person name="Reinhardt R."/>
            <person name="Rabus R."/>
        </authorList>
    </citation>
    <scope>NUCLEOTIDE SEQUENCE</scope>
    <source>
        <strain evidence="1">4be13</strain>
    </source>
</reference>
<sequence>MQDYLKNNNKKLPIMNIRRNFLNKKKDGIHAAGPVCYRVLRPMLTGVLLSV</sequence>
<proteinExistence type="predicted"/>
<evidence type="ECO:0000313" key="1">
    <source>
        <dbReference type="EMBL" id="QTA85498.1"/>
    </source>
</evidence>
<keyword evidence="2" id="KW-1185">Reference proteome</keyword>
<organism evidence="1 2">
    <name type="scientific">Desulfonema magnum</name>
    <dbReference type="NCBI Taxonomy" id="45655"/>
    <lineage>
        <taxon>Bacteria</taxon>
        <taxon>Pseudomonadati</taxon>
        <taxon>Thermodesulfobacteriota</taxon>
        <taxon>Desulfobacteria</taxon>
        <taxon>Desulfobacterales</taxon>
        <taxon>Desulfococcaceae</taxon>
        <taxon>Desulfonema</taxon>
    </lineage>
</organism>
<dbReference type="KEGG" id="dmm:dnm_015090"/>
<gene>
    <name evidence="1" type="ORF">dnm_015090</name>
</gene>
<evidence type="ECO:0000313" key="2">
    <source>
        <dbReference type="Proteomes" id="UP000663722"/>
    </source>
</evidence>
<dbReference type="AlphaFoldDB" id="A0A975GM59"/>